<accession>A0A0F8XWM7</accession>
<reference evidence="1" key="1">
    <citation type="journal article" date="2015" name="Nature">
        <title>Complex archaea that bridge the gap between prokaryotes and eukaryotes.</title>
        <authorList>
            <person name="Spang A."/>
            <person name="Saw J.H."/>
            <person name="Jorgensen S.L."/>
            <person name="Zaremba-Niedzwiedzka K."/>
            <person name="Martijn J."/>
            <person name="Lind A.E."/>
            <person name="van Eijk R."/>
            <person name="Schleper C."/>
            <person name="Guy L."/>
            <person name="Ettema T.J."/>
        </authorList>
    </citation>
    <scope>NUCLEOTIDE SEQUENCE</scope>
</reference>
<evidence type="ECO:0000313" key="1">
    <source>
        <dbReference type="EMBL" id="KKK40591.1"/>
    </source>
</evidence>
<comment type="caution">
    <text evidence="1">The sequence shown here is derived from an EMBL/GenBank/DDBJ whole genome shotgun (WGS) entry which is preliminary data.</text>
</comment>
<sequence>MPLGYKDLYTQVIEEINKRSSYPGVAPYPGQLARTQMTDSLAFPGKNLPIDTSIILESISNLLGELIPPSIISGLTVEATDPISNKVKVKAGHGSINGKLYSLNQDVTIEVPFNIDSASTLFYVSLYVNGVKIERNKNKDILTLARIVVPNPGTTNRVKDSRDDYDIWDAYVINNKPIILYGDGRGNLEEDSIDLLRDNIGDILADNIIGNIRLSEDLKIINTAGTIELNSNSLKLKDSSGNLLSKFNDRGVYFYNTSAVELARFTSIDARIGNIIINTDSI</sequence>
<feature type="non-terminal residue" evidence="1">
    <location>
        <position position="282"/>
    </location>
</feature>
<name>A0A0F8XWM7_9ZZZZ</name>
<proteinExistence type="predicted"/>
<organism evidence="1">
    <name type="scientific">marine sediment metagenome</name>
    <dbReference type="NCBI Taxonomy" id="412755"/>
    <lineage>
        <taxon>unclassified sequences</taxon>
        <taxon>metagenomes</taxon>
        <taxon>ecological metagenomes</taxon>
    </lineage>
</organism>
<protein>
    <submittedName>
        <fullName evidence="1">Uncharacterized protein</fullName>
    </submittedName>
</protein>
<dbReference type="AlphaFoldDB" id="A0A0F8XWM7"/>
<dbReference type="EMBL" id="LAZR01070463">
    <property type="protein sequence ID" value="KKK40591.1"/>
    <property type="molecule type" value="Genomic_DNA"/>
</dbReference>
<gene>
    <name evidence="1" type="ORF">LCGC14_3042040</name>
</gene>